<dbReference type="Proteomes" id="UP000683399">
    <property type="component" value="Segment"/>
</dbReference>
<dbReference type="RefSeq" id="YP_010651896.1">
    <property type="nucleotide sequence ID" value="NC_070784.1"/>
</dbReference>
<evidence type="ECO:0000259" key="1">
    <source>
        <dbReference type="Pfam" id="PF13392"/>
    </source>
</evidence>
<keyword evidence="2" id="KW-0378">Hydrolase</keyword>
<keyword evidence="2" id="KW-0255">Endonuclease</keyword>
<name>A0A8F2IW55_9CAUD</name>
<gene>
    <name evidence="2" type="primary">47</name>
    <name evidence="2" type="ORF">SEA_TUNATARTARE_47</name>
</gene>
<protein>
    <submittedName>
        <fullName evidence="2">HNH endonuclease</fullName>
    </submittedName>
</protein>
<dbReference type="Pfam" id="PF13392">
    <property type="entry name" value="HNH_3"/>
    <property type="match status" value="1"/>
</dbReference>
<evidence type="ECO:0000313" key="3">
    <source>
        <dbReference type="Proteomes" id="UP000683399"/>
    </source>
</evidence>
<accession>A0A8F2IW55</accession>
<dbReference type="KEGG" id="vg:77927615"/>
<reference evidence="2 3" key="1">
    <citation type="submission" date="2021-03" db="EMBL/GenBank/DDBJ databases">
        <authorList>
            <person name="Alqahtani R."/>
            <person name="Behailu E."/>
            <person name="Cappabianca D.W."/>
            <person name="Csanadi-Schwartz K.M."/>
            <person name="Dalal A.S."/>
            <person name="Fahim M.S."/>
            <person name="Franklin J.M."/>
            <person name="Gluckman M.H."/>
            <person name="Levine C.J."/>
            <person name="Martin N."/>
            <person name="Milza N."/>
            <person name="Najmabadi R."/>
            <person name="Newman A.M."/>
            <person name="Pajunar M."/>
            <person name="Qalawee I."/>
            <person name="Rizvi A."/>
            <person name="Samuel A."/>
            <person name="Smith A."/>
            <person name="Swann F.E."/>
            <person name="Sweeney P."/>
            <person name="Torres N.R."/>
            <person name="Ventrone L."/>
            <person name="Ventura L."/>
            <person name="Wroe M."/>
            <person name="Acquaye N.A."/>
            <person name="Agnes T.J."/>
            <person name="Ahmed A."/>
            <person name="Ahmed S."/>
            <person name="Amodu B.A."/>
            <person name="Arefeayne N.F."/>
            <person name="Asamoah-Frimpong E.A."/>
            <person name="Attaran A."/>
            <person name="Barragan J.M."/>
            <person name="Baumgarten L.N."/>
            <person name="Berhane B."/>
            <person name="Beyene A."/>
            <person name="Bhattarai B."/>
            <person name="Biondokin D.V."/>
            <person name="Boone B.K."/>
            <person name="Burney S.Z."/>
            <person name="Cayanan J.T."/>
            <person name="Cesta G."/>
            <person name="Chang J."/>
            <person name="Chavez J."/>
            <person name="Chorbajian C."/>
            <person name="Christian S."/>
            <person name="Corns J.R."/>
            <person name="Corns N.R."/>
            <person name="Cowan J.T."/>
            <person name="Coyne C."/>
            <person name="Dadzie B."/>
            <person name="Datu D.V."/>
            <person name="Deng B.C."/>
            <person name="Der L."/>
            <person name="Dickerson K."/>
            <person name="Dozier E."/>
            <person name="Egbunine A.O."/>
            <person name="Farooq M."/>
            <person name="Fonge A.E."/>
            <person name="Ghomsi-Nono M.P."/>
            <person name="Giampietro H."/>
            <person name="Gunnison R.P."/>
            <person name="Han S.H."/>
            <person name="Hennigan A.J."/>
            <person name="Hong A.N."/>
            <person name="Ijomor E.C."/>
            <person name="Jalali A."/>
            <person name="Jamil T.Z."/>
            <person name="Jenkins C.R."/>
            <person name="Joseph M.A."/>
            <person name="Jowanowitch O.J."/>
            <person name="Kang D."/>
            <person name="Khan A."/>
            <person name="Khan Z.K."/>
            <person name="Kiewe T."/>
            <person name="Kjerulf A.B."/>
            <person name="Kolosey V."/>
            <person name="Kurup M."/>
            <person name="Lee V.H."/>
            <person name="Llontop-Maldonado V."/>
            <person name="Long P."/>
            <person name="Lu N."/>
            <person name="Majekodunmi A."/>
            <person name="Malik H.W."/>
            <person name="Marcellino S.C."/>
            <person name="Martinez L.A."/>
            <person name="Meher F.N."/>
            <person name="Michelin M.A."/>
            <person name="Mitchell K.G."/>
            <person name="Mullens W.J."/>
            <person name="Nwakama C."/>
            <person name="Nwosu F.T."/>
            <person name="Oboh E.C."/>
            <person name="Odujinrin O."/>
            <person name="Ogunsan O."/>
            <person name="O'Neill K."/>
            <person name="Oxlaj J.A."/>
            <person name="Patel A.K."/>
            <person name="Patel B.R."/>
            <person name="Pham Q."/>
            <person name="Porter J."/>
            <person name="Portes J."/>
            <person name="Prokopenko A."/>
            <person name="Quraishi M."/>
            <person name="Qureshi M."/>
            <person name="Rivera A."/>
            <person name="Rubalsky V."/>
            <person name="Saikali Y."/>
            <person name="Saqaf K."/>
            <person name="Saroya S.R."/>
            <person name="Seas A."/>
            <person name="Shadrick R.E."/>
            <person name="Sharda N."/>
            <person name="Sigindere M.T."/>
            <person name="Simbi V.G."/>
            <person name="Thuzar C."/>
            <person name="Tran K."/>
            <person name="Tran V.D."/>
            <person name="Trang W."/>
            <person name="Vaishnav N."/>
            <person name="Vuong K."/>
            <person name="Walker C."/>
            <person name="Wallace S.A."/>
            <person name="Warfield J.C."/>
            <person name="Wikina T."/>
            <person name="Wobbeking F.T."/>
            <person name="Worrent L.D."/>
            <person name="Yan T."/>
            <person name="Zehra A."/>
            <person name="Avazpour P."/>
            <person name="Kim F.M."/>
            <person name="Mason K."/>
            <person name="Nguyen D.A."/>
            <person name="Pettit S.M."/>
            <person name="Zhou O.J."/>
            <person name="Brissett D.L."/>
            <person name="Gualtieri C."/>
            <person name="Hufford T.M."/>
            <person name="Ko J.M."/>
            <person name="Novak J.K."/>
            <person name="Smith Z.M."/>
            <person name="Mayer-Bacon C."/>
            <person name="Erill I."/>
            <person name="Caruso S.M."/>
            <person name="Garlena R.A."/>
            <person name="Russell D.A."/>
            <person name="Pope W.H."/>
            <person name="Jacobs-Sera D."/>
            <person name="Hatfull G.F."/>
        </authorList>
    </citation>
    <scope>NUCLEOTIDE SEQUENCE [LARGE SCALE GENOMIC DNA]</scope>
</reference>
<dbReference type="EMBL" id="MW822145">
    <property type="protein sequence ID" value="QWT29939.1"/>
    <property type="molecule type" value="Genomic_DNA"/>
</dbReference>
<dbReference type="GeneID" id="77927615"/>
<evidence type="ECO:0000313" key="2">
    <source>
        <dbReference type="EMBL" id="QWT29939.1"/>
    </source>
</evidence>
<dbReference type="InterPro" id="IPR003615">
    <property type="entry name" value="HNH_nuc"/>
</dbReference>
<keyword evidence="2" id="KW-0540">Nuclease</keyword>
<dbReference type="Gene3D" id="3.90.75.20">
    <property type="match status" value="1"/>
</dbReference>
<dbReference type="GO" id="GO:0004519">
    <property type="term" value="F:endonuclease activity"/>
    <property type="evidence" value="ECO:0007669"/>
    <property type="project" value="UniProtKB-KW"/>
</dbReference>
<organism evidence="2 3">
    <name type="scientific">Streptomyces phage TunaTartare</name>
    <dbReference type="NCBI Taxonomy" id="2848887"/>
    <lineage>
        <taxon>Viruses</taxon>
        <taxon>Duplodnaviria</taxon>
        <taxon>Heunggongvirae</taxon>
        <taxon>Uroviricota</taxon>
        <taxon>Caudoviricetes</taxon>
        <taxon>Stanwilliamsviridae</taxon>
        <taxon>Loccivirinae</taxon>
        <taxon>Faustvirus</taxon>
        <taxon>Faustvirus tunatartare</taxon>
    </lineage>
</organism>
<proteinExistence type="predicted"/>
<feature type="domain" description="HNH nuclease" evidence="1">
    <location>
        <begin position="44"/>
        <end position="90"/>
    </location>
</feature>
<keyword evidence="3" id="KW-1185">Reference proteome</keyword>
<dbReference type="InterPro" id="IPR044925">
    <property type="entry name" value="His-Me_finger_sf"/>
</dbReference>
<sequence>MEGGVSMKYSPLQKWHRRDRRLNPNGYVLVWVPEHPKSFAGGWYYEHRLAAERSVGRVLKSWETVHHISGDKTDNSWWNLFVCTRREHDRADRLTPQLV</sequence>
<dbReference type="SUPFAM" id="SSF54060">
    <property type="entry name" value="His-Me finger endonucleases"/>
    <property type="match status" value="1"/>
</dbReference>